<gene>
    <name evidence="1" type="ORF">HDF09_000156</name>
</gene>
<dbReference type="Proteomes" id="UP000568106">
    <property type="component" value="Unassembled WGS sequence"/>
</dbReference>
<evidence type="ECO:0000313" key="2">
    <source>
        <dbReference type="Proteomes" id="UP000568106"/>
    </source>
</evidence>
<proteinExistence type="predicted"/>
<dbReference type="AlphaFoldDB" id="A0A7W8MPB6"/>
<protein>
    <submittedName>
        <fullName evidence="1">Uncharacterized protein</fullName>
    </submittedName>
</protein>
<keyword evidence="2" id="KW-1185">Reference proteome</keyword>
<organism evidence="1 2">
    <name type="scientific">Tunturiibacter empetritectus</name>
    <dbReference type="NCBI Taxonomy" id="3069691"/>
    <lineage>
        <taxon>Bacteria</taxon>
        <taxon>Pseudomonadati</taxon>
        <taxon>Acidobacteriota</taxon>
        <taxon>Terriglobia</taxon>
        <taxon>Terriglobales</taxon>
        <taxon>Acidobacteriaceae</taxon>
        <taxon>Tunturiibacter</taxon>
    </lineage>
</organism>
<evidence type="ECO:0000313" key="1">
    <source>
        <dbReference type="EMBL" id="MBB5315506.1"/>
    </source>
</evidence>
<comment type="caution">
    <text evidence="1">The sequence shown here is derived from an EMBL/GenBank/DDBJ whole genome shotgun (WGS) entry which is preliminary data.</text>
</comment>
<sequence>MATVTTTFRQGALAEFMCWALAMVPEQMKVASKSSQQRTGGIMAHNNRTLSVPLRY</sequence>
<reference evidence="1" key="1">
    <citation type="submission" date="2020-08" db="EMBL/GenBank/DDBJ databases">
        <title>Genomic Encyclopedia of Type Strains, Phase IV (KMG-V): Genome sequencing to study the core and pangenomes of soil and plant-associated prokaryotes.</title>
        <authorList>
            <person name="Whitman W."/>
        </authorList>
    </citation>
    <scope>NUCLEOTIDE SEQUENCE [LARGE SCALE GENOMIC DNA]</scope>
    <source>
        <strain evidence="1">M8UP27</strain>
    </source>
</reference>
<accession>A0A7W8MPB6</accession>
<dbReference type="EMBL" id="JACHDY010000001">
    <property type="protein sequence ID" value="MBB5315506.1"/>
    <property type="molecule type" value="Genomic_DNA"/>
</dbReference>
<name>A0A7W8MPB6_9BACT</name>